<feature type="non-terminal residue" evidence="1">
    <location>
        <position position="124"/>
    </location>
</feature>
<dbReference type="GeneID" id="9051289"/>
<dbReference type="EMBL" id="GG670439">
    <property type="protein sequence ID" value="EER20723.1"/>
    <property type="molecule type" value="Genomic_DNA"/>
</dbReference>
<keyword evidence="2" id="KW-1185">Reference proteome</keyword>
<sequence length="124" mass="14461">VYPEVMSEYIQSRIDREVQLAVARALKIQELEEKMMMLGSSTMRVAAAEVEESRARVVVEEERQEEEEVMEVGVMEIRRELETSEKRAASRETPLYLHSFFLGVLLYYVGQYVHSEDDDPENRS</sequence>
<evidence type="ECO:0000313" key="1">
    <source>
        <dbReference type="EMBL" id="EER20723.1"/>
    </source>
</evidence>
<dbReference type="AlphaFoldDB" id="C5K470"/>
<organism evidence="2">
    <name type="scientific">Perkinsus marinus (strain ATCC 50983 / TXsc)</name>
    <dbReference type="NCBI Taxonomy" id="423536"/>
    <lineage>
        <taxon>Eukaryota</taxon>
        <taxon>Sar</taxon>
        <taxon>Alveolata</taxon>
        <taxon>Perkinsozoa</taxon>
        <taxon>Perkinsea</taxon>
        <taxon>Perkinsida</taxon>
        <taxon>Perkinsidae</taxon>
        <taxon>Perkinsus</taxon>
    </lineage>
</organism>
<protein>
    <submittedName>
        <fullName evidence="1">Uncharacterized protein</fullName>
    </submittedName>
</protein>
<evidence type="ECO:0000313" key="2">
    <source>
        <dbReference type="Proteomes" id="UP000007800"/>
    </source>
</evidence>
<dbReference type="RefSeq" id="XP_002788927.1">
    <property type="nucleotide sequence ID" value="XM_002788881.1"/>
</dbReference>
<proteinExistence type="predicted"/>
<dbReference type="Proteomes" id="UP000007800">
    <property type="component" value="Unassembled WGS sequence"/>
</dbReference>
<gene>
    <name evidence="1" type="ORF">Pmar_PMAR012745</name>
</gene>
<accession>C5K470</accession>
<feature type="non-terminal residue" evidence="1">
    <location>
        <position position="1"/>
    </location>
</feature>
<name>C5K470_PERM5</name>
<reference evidence="1 2" key="1">
    <citation type="submission" date="2008-07" db="EMBL/GenBank/DDBJ databases">
        <authorList>
            <person name="El-Sayed N."/>
            <person name="Caler E."/>
            <person name="Inman J."/>
            <person name="Amedeo P."/>
            <person name="Hass B."/>
            <person name="Wortman J."/>
        </authorList>
    </citation>
    <scope>NUCLEOTIDE SEQUENCE [LARGE SCALE GENOMIC DNA]</scope>
    <source>
        <strain evidence="2">ATCC 50983 / TXsc</strain>
    </source>
</reference>
<dbReference type="InParanoid" id="C5K470"/>